<accession>A0ABN7V4Y3</accession>
<organism evidence="1 2">
    <name type="scientific">Gigaspora margarita</name>
    <dbReference type="NCBI Taxonomy" id="4874"/>
    <lineage>
        <taxon>Eukaryota</taxon>
        <taxon>Fungi</taxon>
        <taxon>Fungi incertae sedis</taxon>
        <taxon>Mucoromycota</taxon>
        <taxon>Glomeromycotina</taxon>
        <taxon>Glomeromycetes</taxon>
        <taxon>Diversisporales</taxon>
        <taxon>Gigasporaceae</taxon>
        <taxon>Gigaspora</taxon>
    </lineage>
</organism>
<keyword evidence="2" id="KW-1185">Reference proteome</keyword>
<proteinExistence type="predicted"/>
<evidence type="ECO:0000313" key="2">
    <source>
        <dbReference type="Proteomes" id="UP000789901"/>
    </source>
</evidence>
<dbReference type="Proteomes" id="UP000789901">
    <property type="component" value="Unassembled WGS sequence"/>
</dbReference>
<sequence>MSIWELKDSTTNYHKQFNNNQSDNPLILRSTFPKPVINQYK</sequence>
<feature type="non-terminal residue" evidence="1">
    <location>
        <position position="41"/>
    </location>
</feature>
<dbReference type="EMBL" id="CAJVQB010008980">
    <property type="protein sequence ID" value="CAG8725276.1"/>
    <property type="molecule type" value="Genomic_DNA"/>
</dbReference>
<evidence type="ECO:0000313" key="1">
    <source>
        <dbReference type="EMBL" id="CAG8725276.1"/>
    </source>
</evidence>
<protein>
    <submittedName>
        <fullName evidence="1">13110_t:CDS:1</fullName>
    </submittedName>
</protein>
<name>A0ABN7V4Y3_GIGMA</name>
<comment type="caution">
    <text evidence="1">The sequence shown here is derived from an EMBL/GenBank/DDBJ whole genome shotgun (WGS) entry which is preliminary data.</text>
</comment>
<gene>
    <name evidence="1" type="ORF">GMARGA_LOCUS13879</name>
</gene>
<reference evidence="1 2" key="1">
    <citation type="submission" date="2021-06" db="EMBL/GenBank/DDBJ databases">
        <authorList>
            <person name="Kallberg Y."/>
            <person name="Tangrot J."/>
            <person name="Rosling A."/>
        </authorList>
    </citation>
    <scope>NUCLEOTIDE SEQUENCE [LARGE SCALE GENOMIC DNA]</scope>
    <source>
        <strain evidence="1 2">120-4 pot B 10/14</strain>
    </source>
</reference>